<reference evidence="1 2" key="2">
    <citation type="journal article" date="2016" name="Environ. Microbiol. Rep.">
        <title>Metagenomic evidence for the presence of phototrophic Gemmatimonadetes bacteria in diverse environments.</title>
        <authorList>
            <person name="Zeng Y."/>
            <person name="Baumbach J."/>
            <person name="Barbosa E.G."/>
            <person name="Azevedo V."/>
            <person name="Zhang C."/>
            <person name="Koblizek M."/>
        </authorList>
    </citation>
    <scope>NUCLEOTIDE SEQUENCE [LARGE SCALE GENOMIC DNA]</scope>
    <source>
        <strain evidence="1 2">AP64</strain>
    </source>
</reference>
<dbReference type="STRING" id="1379270.GEMMAAP_08380"/>
<proteinExistence type="predicted"/>
<dbReference type="KEGG" id="gph:GEMMAAP_08380"/>
<dbReference type="RefSeq" id="WP_026850618.1">
    <property type="nucleotide sequence ID" value="NZ_CP011454.1"/>
</dbReference>
<sequence length="181" mass="19012">MAGALAACGDNNNFLSPATSENAIRSYSIWAITGTSAALPAAVQFSAQTTERPQILANGSVNFEVAFDITSDGKVRFMPARSFVPQPPAGAPTVGLTKSTSAFSAVSRAPDRGYTDDSTLVVSTNEVVLVRLSSSGCIYGEPYYGKAIVDSVIAAERRIVLRALINRNCGYRALSEGLPSN</sequence>
<name>A0A143BIL4_9BACT</name>
<accession>A0A143BIL4</accession>
<reference evidence="1 2" key="1">
    <citation type="journal article" date="2014" name="Proc. Natl. Acad. Sci. U.S.A.">
        <title>Functional type 2 photosynthetic reaction centers found in the rare bacterial phylum Gemmatimonadetes.</title>
        <authorList>
            <person name="Zeng Y."/>
            <person name="Feng F."/>
            <person name="Medova H."/>
            <person name="Dean J."/>
            <person name="Koblizek M."/>
        </authorList>
    </citation>
    <scope>NUCLEOTIDE SEQUENCE [LARGE SCALE GENOMIC DNA]</scope>
    <source>
        <strain evidence="1 2">AP64</strain>
    </source>
</reference>
<dbReference type="AlphaFoldDB" id="A0A143BIL4"/>
<protein>
    <submittedName>
        <fullName evidence="1">Uncharacterized protein</fullName>
    </submittedName>
</protein>
<dbReference type="Proteomes" id="UP000076404">
    <property type="component" value="Chromosome"/>
</dbReference>
<organism evidence="1 2">
    <name type="scientific">Gemmatimonas phototrophica</name>
    <dbReference type="NCBI Taxonomy" id="1379270"/>
    <lineage>
        <taxon>Bacteria</taxon>
        <taxon>Pseudomonadati</taxon>
        <taxon>Gemmatimonadota</taxon>
        <taxon>Gemmatimonadia</taxon>
        <taxon>Gemmatimonadales</taxon>
        <taxon>Gemmatimonadaceae</taxon>
        <taxon>Gemmatimonas</taxon>
    </lineage>
</organism>
<gene>
    <name evidence="1" type="ORF">GEMMAAP_08380</name>
</gene>
<dbReference type="EMBL" id="CP011454">
    <property type="protein sequence ID" value="AMW04848.1"/>
    <property type="molecule type" value="Genomic_DNA"/>
</dbReference>
<evidence type="ECO:0000313" key="1">
    <source>
        <dbReference type="EMBL" id="AMW04848.1"/>
    </source>
</evidence>
<dbReference type="eggNOG" id="ENOG50346R1">
    <property type="taxonomic scope" value="Bacteria"/>
</dbReference>
<evidence type="ECO:0000313" key="2">
    <source>
        <dbReference type="Proteomes" id="UP000076404"/>
    </source>
</evidence>
<dbReference type="OrthoDB" id="9837367at2"/>
<keyword evidence="2" id="KW-1185">Reference proteome</keyword>